<dbReference type="GeneID" id="60604192"/>
<accession>B1VGR2</accession>
<protein>
    <recommendedName>
        <fullName evidence="4">HNH endonuclease</fullName>
    </recommendedName>
</protein>
<proteinExistence type="predicted"/>
<dbReference type="AlphaFoldDB" id="B1VGR2"/>
<dbReference type="HOGENOM" id="CLU_881990_0_0_11"/>
<dbReference type="Proteomes" id="UP000001727">
    <property type="component" value="Chromosome"/>
</dbReference>
<dbReference type="EMBL" id="AM942444">
    <property type="protein sequence ID" value="CAQ05369.1"/>
    <property type="molecule type" value="Genomic_DNA"/>
</dbReference>
<evidence type="ECO:0000313" key="3">
    <source>
        <dbReference type="Proteomes" id="UP000001727"/>
    </source>
</evidence>
<dbReference type="STRING" id="504474.cu1409"/>
<reference evidence="2 3" key="1">
    <citation type="journal article" date="2008" name="J. Biotechnol.">
        <title>The lifestyle of Corynebacterium urealyticum derived from its complete genome sequence established by pyrosequencing.</title>
        <authorList>
            <person name="Tauch A."/>
            <person name="Trost E."/>
            <person name="Tilker A."/>
            <person name="Ludewig U."/>
            <person name="Schneiker S."/>
            <person name="Goesmann A."/>
            <person name="Arnold W."/>
            <person name="Bekel T."/>
            <person name="Brinkrolf K."/>
            <person name="Brune I."/>
            <person name="Goetker S."/>
            <person name="Kalinowski J."/>
            <person name="Kamp P.-B."/>
            <person name="Lobo F.P."/>
            <person name="Viehoever P."/>
            <person name="Weisshaar B."/>
            <person name="Soriano F."/>
            <person name="Droege M."/>
            <person name="Puehler A."/>
        </authorList>
    </citation>
    <scope>NUCLEOTIDE SEQUENCE [LARGE SCALE GENOMIC DNA]</scope>
    <source>
        <strain evidence="3">ATCC 43042 / DSM 7109</strain>
    </source>
</reference>
<feature type="region of interest" description="Disordered" evidence="1">
    <location>
        <begin position="227"/>
        <end position="315"/>
    </location>
</feature>
<gene>
    <name evidence="2" type="ordered locus">cu1409</name>
</gene>
<evidence type="ECO:0000313" key="2">
    <source>
        <dbReference type="EMBL" id="CAQ05369.1"/>
    </source>
</evidence>
<dbReference type="Gene3D" id="1.10.30.50">
    <property type="match status" value="1"/>
</dbReference>
<dbReference type="KEGG" id="cur:cu1409"/>
<evidence type="ECO:0000256" key="1">
    <source>
        <dbReference type="SAM" id="MobiDB-lite"/>
    </source>
</evidence>
<dbReference type="RefSeq" id="WP_012360657.1">
    <property type="nucleotide sequence ID" value="NC_010545.1"/>
</dbReference>
<dbReference type="eggNOG" id="COG1403">
    <property type="taxonomic scope" value="Bacteria"/>
</dbReference>
<sequence length="315" mass="35252">MAWIRVSDTFNSAPEWMKARELAVDRRDGRLVAELRGHAMAMFAWSAQNFTDYVVPLGAAVEICGVDRVEQVLADLVTIGICEVADADGERRWRLVERASFVHLIKSDQKLLNAKRKRDQRKASLVVPVLLRDGSECRYCGEQVNWDDHRHEGGGTFDHRDVEAETTTENYVVACRGCNRLRADFDDPDEQLPLLDPPEQPIYDAQLCKKLAVWPRIVAAEASRMGFPNPLVSHGELGKVESPSKNGRPNGLNAVESESGRVQSPEPPARPAGVDPQVAASHPVRKTRPANGTGFLDNDSGTRTETKRRRKRRRR</sequence>
<organism evidence="2 3">
    <name type="scientific">Corynebacterium urealyticum (strain ATCC 43042 / DSM 7109)</name>
    <dbReference type="NCBI Taxonomy" id="504474"/>
    <lineage>
        <taxon>Bacteria</taxon>
        <taxon>Bacillati</taxon>
        <taxon>Actinomycetota</taxon>
        <taxon>Actinomycetes</taxon>
        <taxon>Mycobacteriales</taxon>
        <taxon>Corynebacteriaceae</taxon>
        <taxon>Corynebacterium</taxon>
    </lineage>
</organism>
<feature type="compositionally biased region" description="Basic residues" evidence="1">
    <location>
        <begin position="306"/>
        <end position="315"/>
    </location>
</feature>
<keyword evidence="3" id="KW-1185">Reference proteome</keyword>
<name>B1VGR2_CORU7</name>
<evidence type="ECO:0008006" key="4">
    <source>
        <dbReference type="Google" id="ProtNLM"/>
    </source>
</evidence>